<proteinExistence type="predicted"/>
<reference evidence="1" key="1">
    <citation type="submission" date="2014-11" db="EMBL/GenBank/DDBJ databases">
        <authorList>
            <person name="Amaro Gonzalez C."/>
        </authorList>
    </citation>
    <scope>NUCLEOTIDE SEQUENCE</scope>
</reference>
<accession>A0A0E9RMX7</accession>
<dbReference type="AlphaFoldDB" id="A0A0E9RMX7"/>
<name>A0A0E9RMX7_ANGAN</name>
<evidence type="ECO:0000313" key="1">
    <source>
        <dbReference type="EMBL" id="JAH30429.1"/>
    </source>
</evidence>
<reference evidence="1" key="2">
    <citation type="journal article" date="2015" name="Fish Shellfish Immunol.">
        <title>Early steps in the European eel (Anguilla anguilla)-Vibrio vulnificus interaction in the gills: Role of the RtxA13 toxin.</title>
        <authorList>
            <person name="Callol A."/>
            <person name="Pajuelo D."/>
            <person name="Ebbesson L."/>
            <person name="Teles M."/>
            <person name="MacKenzie S."/>
            <person name="Amaro C."/>
        </authorList>
    </citation>
    <scope>NUCLEOTIDE SEQUENCE</scope>
</reference>
<dbReference type="EMBL" id="GBXM01078148">
    <property type="protein sequence ID" value="JAH30429.1"/>
    <property type="molecule type" value="Transcribed_RNA"/>
</dbReference>
<organism evidence="1">
    <name type="scientific">Anguilla anguilla</name>
    <name type="common">European freshwater eel</name>
    <name type="synonym">Muraena anguilla</name>
    <dbReference type="NCBI Taxonomy" id="7936"/>
    <lineage>
        <taxon>Eukaryota</taxon>
        <taxon>Metazoa</taxon>
        <taxon>Chordata</taxon>
        <taxon>Craniata</taxon>
        <taxon>Vertebrata</taxon>
        <taxon>Euteleostomi</taxon>
        <taxon>Actinopterygii</taxon>
        <taxon>Neopterygii</taxon>
        <taxon>Teleostei</taxon>
        <taxon>Anguilliformes</taxon>
        <taxon>Anguillidae</taxon>
        <taxon>Anguilla</taxon>
    </lineage>
</organism>
<protein>
    <submittedName>
        <fullName evidence="1">Uncharacterized protein</fullName>
    </submittedName>
</protein>
<sequence length="36" mass="4165">MLMSATLCSNIPDPVEVIMLYLEHERASLYNWNNVP</sequence>